<organism evidence="1 2">
    <name type="scientific">Janibacter alittae</name>
    <dbReference type="NCBI Taxonomy" id="3115209"/>
    <lineage>
        <taxon>Bacteria</taxon>
        <taxon>Bacillati</taxon>
        <taxon>Actinomycetota</taxon>
        <taxon>Actinomycetes</taxon>
        <taxon>Micrococcales</taxon>
        <taxon>Intrasporangiaceae</taxon>
        <taxon>Janibacter</taxon>
    </lineage>
</organism>
<evidence type="ECO:0000313" key="2">
    <source>
        <dbReference type="Proteomes" id="UP001382727"/>
    </source>
</evidence>
<accession>A0ABZ2MEV1</accession>
<dbReference type="Proteomes" id="UP001382727">
    <property type="component" value="Chromosome"/>
</dbReference>
<name>A0ABZ2MEV1_9MICO</name>
<gene>
    <name evidence="1" type="ORF">V1351_11645</name>
</gene>
<dbReference type="Pfam" id="PF13822">
    <property type="entry name" value="ACC_epsilon"/>
    <property type="match status" value="1"/>
</dbReference>
<dbReference type="RefSeq" id="WP_338748332.1">
    <property type="nucleotide sequence ID" value="NZ_CP144913.1"/>
</dbReference>
<dbReference type="EMBL" id="CP144913">
    <property type="protein sequence ID" value="WXB75599.1"/>
    <property type="molecule type" value="Genomic_DNA"/>
</dbReference>
<evidence type="ECO:0000313" key="1">
    <source>
        <dbReference type="EMBL" id="WXB75599.1"/>
    </source>
</evidence>
<reference evidence="1 2" key="1">
    <citation type="submission" date="2024-02" db="EMBL/GenBank/DDBJ databases">
        <title>Janibacter sp. nov., isolated from gut of marine sandworm.</title>
        <authorList>
            <person name="Kim B."/>
            <person name="Jun M.O."/>
            <person name="Shin N.-R."/>
        </authorList>
    </citation>
    <scope>NUCLEOTIDE SEQUENCE [LARGE SCALE GENOMIC DNA]</scope>
    <source>
        <strain evidence="1 2">A1S7</strain>
    </source>
</reference>
<sequence length="74" mass="7559">MSSTDESPTAPRIEVIGDASPEQVAALVAVLSAAGGGQDEGPSGPASRWASRERLVRAPLHPAPGAWRAAAFPR</sequence>
<protein>
    <submittedName>
        <fullName evidence="1">Acyl-CoA carboxylase epsilon subunit</fullName>
    </submittedName>
</protein>
<keyword evidence="2" id="KW-1185">Reference proteome</keyword>
<proteinExistence type="predicted"/>
<dbReference type="InterPro" id="IPR032716">
    <property type="entry name" value="ACC_epsilon"/>
</dbReference>